<feature type="coiled-coil region" evidence="4">
    <location>
        <begin position="106"/>
        <end position="137"/>
    </location>
</feature>
<dbReference type="GO" id="GO:0031507">
    <property type="term" value="P:heterochromatin formation"/>
    <property type="evidence" value="ECO:0007669"/>
    <property type="project" value="TreeGrafter"/>
</dbReference>
<evidence type="ECO:0000313" key="7">
    <source>
        <dbReference type="EMBL" id="CAF4533153.1"/>
    </source>
</evidence>
<dbReference type="AlphaFoldDB" id="A0A816D8A1"/>
<gene>
    <name evidence="6" type="ORF">GPM918_LOCUS44430</name>
    <name evidence="7" type="ORF">SRO942_LOCUS46284</name>
</gene>
<evidence type="ECO:0000256" key="4">
    <source>
        <dbReference type="SAM" id="Coils"/>
    </source>
</evidence>
<feature type="non-terminal residue" evidence="6">
    <location>
        <position position="1"/>
    </location>
</feature>
<evidence type="ECO:0000256" key="2">
    <source>
        <dbReference type="ARBA" id="ARBA00023054"/>
    </source>
</evidence>
<dbReference type="InterPro" id="IPR039008">
    <property type="entry name" value="IF_rod_dom"/>
</dbReference>
<dbReference type="Proteomes" id="UP000663829">
    <property type="component" value="Unassembled WGS sequence"/>
</dbReference>
<evidence type="ECO:0000313" key="8">
    <source>
        <dbReference type="Proteomes" id="UP000663829"/>
    </source>
</evidence>
<dbReference type="Pfam" id="PF00038">
    <property type="entry name" value="Filament"/>
    <property type="match status" value="1"/>
</dbReference>
<dbReference type="PANTHER" id="PTHR45721:SF11">
    <property type="entry name" value="LAMIN DM0-RELATED"/>
    <property type="match status" value="1"/>
</dbReference>
<evidence type="ECO:0000256" key="1">
    <source>
        <dbReference type="ARBA" id="ARBA00022754"/>
    </source>
</evidence>
<accession>A0A816D8A1</accession>
<dbReference type="Gene3D" id="1.20.5.170">
    <property type="match status" value="1"/>
</dbReference>
<dbReference type="GO" id="GO:0005882">
    <property type="term" value="C:intermediate filament"/>
    <property type="evidence" value="ECO:0007669"/>
    <property type="project" value="UniProtKB-KW"/>
</dbReference>
<proteinExistence type="inferred from homology"/>
<dbReference type="InterPro" id="IPR018039">
    <property type="entry name" value="IF_conserved"/>
</dbReference>
<comment type="similarity">
    <text evidence="3">Belongs to the intermediate filament family.</text>
</comment>
<keyword evidence="1 3" id="KW-0403">Intermediate filament</keyword>
<keyword evidence="8" id="KW-1185">Reference proteome</keyword>
<evidence type="ECO:0000313" key="6">
    <source>
        <dbReference type="EMBL" id="CAF1632477.1"/>
    </source>
</evidence>
<organism evidence="6 8">
    <name type="scientific">Didymodactylos carnosus</name>
    <dbReference type="NCBI Taxonomy" id="1234261"/>
    <lineage>
        <taxon>Eukaryota</taxon>
        <taxon>Metazoa</taxon>
        <taxon>Spiralia</taxon>
        <taxon>Gnathifera</taxon>
        <taxon>Rotifera</taxon>
        <taxon>Eurotatoria</taxon>
        <taxon>Bdelloidea</taxon>
        <taxon>Philodinida</taxon>
        <taxon>Philodinidae</taxon>
        <taxon>Didymodactylos</taxon>
    </lineage>
</organism>
<dbReference type="SUPFAM" id="SSF64593">
    <property type="entry name" value="Intermediate filament protein, coiled coil region"/>
    <property type="match status" value="1"/>
</dbReference>
<dbReference type="OrthoDB" id="2441647at2759"/>
<dbReference type="Gene3D" id="1.20.5.500">
    <property type="entry name" value="Single helix bin"/>
    <property type="match status" value="1"/>
</dbReference>
<dbReference type="PANTHER" id="PTHR45721">
    <property type="entry name" value="LAMIN DM0-RELATED"/>
    <property type="match status" value="1"/>
</dbReference>
<feature type="domain" description="IF rod" evidence="5">
    <location>
        <begin position="2"/>
        <end position="170"/>
    </location>
</feature>
<dbReference type="EMBL" id="CAJNOQ010044099">
    <property type="protein sequence ID" value="CAF1632477.1"/>
    <property type="molecule type" value="Genomic_DNA"/>
</dbReference>
<dbReference type="PROSITE" id="PS00226">
    <property type="entry name" value="IF_ROD_1"/>
    <property type="match status" value="1"/>
</dbReference>
<dbReference type="Proteomes" id="UP000681722">
    <property type="component" value="Unassembled WGS sequence"/>
</dbReference>
<dbReference type="GO" id="GO:0007097">
    <property type="term" value="P:nuclear migration"/>
    <property type="evidence" value="ECO:0007669"/>
    <property type="project" value="TreeGrafter"/>
</dbReference>
<dbReference type="GO" id="GO:0051664">
    <property type="term" value="P:nuclear pore localization"/>
    <property type="evidence" value="ECO:0007669"/>
    <property type="project" value="TreeGrafter"/>
</dbReference>
<dbReference type="GO" id="GO:0006998">
    <property type="term" value="P:nuclear envelope organization"/>
    <property type="evidence" value="ECO:0007669"/>
    <property type="project" value="TreeGrafter"/>
</dbReference>
<dbReference type="GO" id="GO:0090435">
    <property type="term" value="P:protein localization to nuclear envelope"/>
    <property type="evidence" value="ECO:0007669"/>
    <property type="project" value="TreeGrafter"/>
</dbReference>
<dbReference type="GO" id="GO:0005200">
    <property type="term" value="F:structural constituent of cytoskeleton"/>
    <property type="evidence" value="ECO:0007669"/>
    <property type="project" value="TreeGrafter"/>
</dbReference>
<evidence type="ECO:0000259" key="5">
    <source>
        <dbReference type="Pfam" id="PF00038"/>
    </source>
</evidence>
<comment type="caution">
    <text evidence="6">The sequence shown here is derived from an EMBL/GenBank/DDBJ whole genome shotgun (WGS) entry which is preliminary data.</text>
</comment>
<reference evidence="6" key="1">
    <citation type="submission" date="2021-02" db="EMBL/GenBank/DDBJ databases">
        <authorList>
            <person name="Nowell W R."/>
        </authorList>
    </citation>
    <scope>NUCLEOTIDE SEQUENCE</scope>
</reference>
<name>A0A816D8A1_9BILA</name>
<protein>
    <recommendedName>
        <fullName evidence="5">IF rod domain-containing protein</fullName>
    </recommendedName>
</protein>
<dbReference type="EMBL" id="CAJOBC010112081">
    <property type="protein sequence ID" value="CAF4533153.1"/>
    <property type="molecule type" value="Genomic_DNA"/>
</dbReference>
<evidence type="ECO:0000256" key="3">
    <source>
        <dbReference type="RuleBase" id="RU000685"/>
    </source>
</evidence>
<dbReference type="GO" id="GO:0005652">
    <property type="term" value="C:nuclear lamina"/>
    <property type="evidence" value="ECO:0007669"/>
    <property type="project" value="TreeGrafter"/>
</dbReference>
<sequence length="207" mass="24764">MNELRLLVSGSIIIDSTTFYKQELERCIREIRQDFDQLSRVQRQELQDYYRIKSEQLVYQAKRQKETLMENVVEIRDVSTIRQGIVETKQQLTTLQSEYNAKLAILSDLETRMETQRRESRNEVDRYDREIIDLRAKLQYLLIAYDEIVTNKSTLEFEINTYRRLLDSQTEHIKHVRIVEVQEPVVEQTETSSSVLQYTTTFQRTSK</sequence>
<keyword evidence="2 4" id="KW-0175">Coiled coil</keyword>